<accession>A0A1F6DSC5</accession>
<dbReference type="Pfam" id="PF01381">
    <property type="entry name" value="HTH_3"/>
    <property type="match status" value="1"/>
</dbReference>
<dbReference type="AlphaFoldDB" id="A0A1F6DSC5"/>
<dbReference type="STRING" id="1798496.A3C94_00615"/>
<dbReference type="InterPro" id="IPR025272">
    <property type="entry name" value="SocA_Panacea"/>
</dbReference>
<dbReference type="PROSITE" id="PS50943">
    <property type="entry name" value="HTH_CROC1"/>
    <property type="match status" value="1"/>
</dbReference>
<dbReference type="Gene3D" id="1.10.260.40">
    <property type="entry name" value="lambda repressor-like DNA-binding domains"/>
    <property type="match status" value="1"/>
</dbReference>
<reference evidence="2 3" key="1">
    <citation type="journal article" date="2016" name="Nat. Commun.">
        <title>Thousands of microbial genomes shed light on interconnected biogeochemical processes in an aquifer system.</title>
        <authorList>
            <person name="Anantharaman K."/>
            <person name="Brown C.T."/>
            <person name="Hug L.A."/>
            <person name="Sharon I."/>
            <person name="Castelle C.J."/>
            <person name="Probst A.J."/>
            <person name="Thomas B.C."/>
            <person name="Singh A."/>
            <person name="Wilkins M.J."/>
            <person name="Karaoz U."/>
            <person name="Brodie E.L."/>
            <person name="Williams K.H."/>
            <person name="Hubbard S.S."/>
            <person name="Banfield J.F."/>
        </authorList>
    </citation>
    <scope>NUCLEOTIDE SEQUENCE [LARGE SCALE GENOMIC DNA]</scope>
</reference>
<dbReference type="InterPro" id="IPR001387">
    <property type="entry name" value="Cro/C1-type_HTH"/>
</dbReference>
<dbReference type="EMBL" id="MFLJ01000026">
    <property type="protein sequence ID" value="OGG64355.1"/>
    <property type="molecule type" value="Genomic_DNA"/>
</dbReference>
<dbReference type="GO" id="GO:0003677">
    <property type="term" value="F:DNA binding"/>
    <property type="evidence" value="ECO:0007669"/>
    <property type="project" value="InterPro"/>
</dbReference>
<dbReference type="CDD" id="cd00093">
    <property type="entry name" value="HTH_XRE"/>
    <property type="match status" value="1"/>
</dbReference>
<dbReference type="SMART" id="SM00530">
    <property type="entry name" value="HTH_XRE"/>
    <property type="match status" value="1"/>
</dbReference>
<dbReference type="Pfam" id="PF13274">
    <property type="entry name" value="SocA_Panacea"/>
    <property type="match status" value="1"/>
</dbReference>
<name>A0A1F6DSC5_9BACT</name>
<organism evidence="2 3">
    <name type="scientific">Candidatus Kaiserbacteria bacterium RIFCSPHIGHO2_02_FULL_55_17</name>
    <dbReference type="NCBI Taxonomy" id="1798496"/>
    <lineage>
        <taxon>Bacteria</taxon>
        <taxon>Candidatus Kaiseribacteriota</taxon>
    </lineage>
</organism>
<comment type="caution">
    <text evidence="2">The sequence shown here is derived from an EMBL/GenBank/DDBJ whole genome shotgun (WGS) entry which is preliminary data.</text>
</comment>
<proteinExistence type="predicted"/>
<gene>
    <name evidence="2" type="ORF">A3C94_00615</name>
</gene>
<evidence type="ECO:0000313" key="3">
    <source>
        <dbReference type="Proteomes" id="UP000177232"/>
    </source>
</evidence>
<dbReference type="SUPFAM" id="SSF47413">
    <property type="entry name" value="lambda repressor-like DNA-binding domains"/>
    <property type="match status" value="1"/>
</dbReference>
<sequence length="238" mass="27853">MAHHITNIKELRTRHGMTQQYLASKLGISRPTLIKVEKGERALTKREEDQVRDLFGIVEAHTTKNDMRINIPQRNLTKFKQVLLYVLEKTAGKHNIGMTALYKLLYFIDFDYYEKFDEQLMGLTYIKNHYGPTPHEFVSVVDAMKKEGELEEVKSNFFQYEQRKFLPRKSADLASLSGQEKEMIDSVLARYGDKTATELTRLSHEDTPWVAAEDGKNIEYEHVFYRTDAFSVREYDEL</sequence>
<protein>
    <recommendedName>
        <fullName evidence="1">HTH cro/C1-type domain-containing protein</fullName>
    </recommendedName>
</protein>
<dbReference type="Proteomes" id="UP000177232">
    <property type="component" value="Unassembled WGS sequence"/>
</dbReference>
<feature type="domain" description="HTH cro/C1-type" evidence="1">
    <location>
        <begin position="8"/>
        <end position="61"/>
    </location>
</feature>
<evidence type="ECO:0000313" key="2">
    <source>
        <dbReference type="EMBL" id="OGG64355.1"/>
    </source>
</evidence>
<dbReference type="InterPro" id="IPR010982">
    <property type="entry name" value="Lambda_DNA-bd_dom_sf"/>
</dbReference>
<evidence type="ECO:0000259" key="1">
    <source>
        <dbReference type="PROSITE" id="PS50943"/>
    </source>
</evidence>